<dbReference type="GO" id="GO:0005737">
    <property type="term" value="C:cytoplasm"/>
    <property type="evidence" value="ECO:0007669"/>
    <property type="project" value="TreeGrafter"/>
</dbReference>
<dbReference type="GO" id="GO:0016459">
    <property type="term" value="C:myosin complex"/>
    <property type="evidence" value="ECO:0007669"/>
    <property type="project" value="UniProtKB-KW"/>
</dbReference>
<dbReference type="InterPro" id="IPR027417">
    <property type="entry name" value="P-loop_NTPase"/>
</dbReference>
<accession>A0A2U1PVW7</accession>
<dbReference type="Gene3D" id="3.40.850.10">
    <property type="entry name" value="Kinesin motor domain"/>
    <property type="match status" value="1"/>
</dbReference>
<dbReference type="GO" id="GO:0007015">
    <property type="term" value="P:actin filament organization"/>
    <property type="evidence" value="ECO:0007669"/>
    <property type="project" value="TreeGrafter"/>
</dbReference>
<evidence type="ECO:0000313" key="9">
    <source>
        <dbReference type="Proteomes" id="UP000245207"/>
    </source>
</evidence>
<evidence type="ECO:0000256" key="5">
    <source>
        <dbReference type="ARBA" id="ARBA00023203"/>
    </source>
</evidence>
<dbReference type="PANTHER" id="PTHR13140">
    <property type="entry name" value="MYOSIN"/>
    <property type="match status" value="1"/>
</dbReference>
<dbReference type="STRING" id="35608.A0A2U1PVW7"/>
<organism evidence="8 9">
    <name type="scientific">Artemisia annua</name>
    <name type="common">Sweet wormwood</name>
    <dbReference type="NCBI Taxonomy" id="35608"/>
    <lineage>
        <taxon>Eukaryota</taxon>
        <taxon>Viridiplantae</taxon>
        <taxon>Streptophyta</taxon>
        <taxon>Embryophyta</taxon>
        <taxon>Tracheophyta</taxon>
        <taxon>Spermatophyta</taxon>
        <taxon>Magnoliopsida</taxon>
        <taxon>eudicotyledons</taxon>
        <taxon>Gunneridae</taxon>
        <taxon>Pentapetalae</taxon>
        <taxon>asterids</taxon>
        <taxon>campanulids</taxon>
        <taxon>Asterales</taxon>
        <taxon>Asteraceae</taxon>
        <taxon>Asteroideae</taxon>
        <taxon>Anthemideae</taxon>
        <taxon>Artemisiinae</taxon>
        <taxon>Artemisia</taxon>
    </lineage>
</organism>
<proteinExistence type="inferred from homology"/>
<name>A0A2U1PVW7_ARTAN</name>
<keyword evidence="4" id="KW-0505">Motor protein</keyword>
<dbReference type="SUPFAM" id="SSF52540">
    <property type="entry name" value="P-loop containing nucleoside triphosphate hydrolases"/>
    <property type="match status" value="1"/>
</dbReference>
<dbReference type="EMBL" id="PKPP01000675">
    <property type="protein sequence ID" value="PWA89886.1"/>
    <property type="molecule type" value="Genomic_DNA"/>
</dbReference>
<dbReference type="InterPro" id="IPR001609">
    <property type="entry name" value="Myosin_head_motor_dom-like"/>
</dbReference>
<dbReference type="Proteomes" id="UP000245207">
    <property type="component" value="Unassembled WGS sequence"/>
</dbReference>
<dbReference type="Pfam" id="PF00063">
    <property type="entry name" value="Myosin_head"/>
    <property type="match status" value="1"/>
</dbReference>
<dbReference type="InterPro" id="IPR036961">
    <property type="entry name" value="Kinesin_motor_dom_sf"/>
</dbReference>
<keyword evidence="9" id="KW-1185">Reference proteome</keyword>
<sequence length="188" mass="21846">MSRGTQSSRVKDVSVDQNAQSSRKARIDDACLQNNFRRVVVELRDERIIVFTTNHKNHLNEALTRPETHCRLQGMWFERGWGDNAERALSICTALNFTIYVSPAGYYRERLVSCSYEKIQFDKSGRISGAAIRTYLLERSCVCQISDPERNYHCFYLLCAAPPEDRAKFKLESPQSYRYLNQPKSYEL</sequence>
<keyword evidence="1" id="KW-0547">Nucleotide-binding</keyword>
<comment type="caution">
    <text evidence="8">The sequence shown here is derived from an EMBL/GenBank/DDBJ whole genome shotgun (WGS) entry which is preliminary data.</text>
</comment>
<comment type="similarity">
    <text evidence="6">Belongs to the TRAFAC class myosin-kinesin ATPase superfamily. Myosin family.</text>
</comment>
<evidence type="ECO:0000256" key="2">
    <source>
        <dbReference type="ARBA" id="ARBA00022840"/>
    </source>
</evidence>
<dbReference type="PANTHER" id="PTHR13140:SF772">
    <property type="entry name" value="MYOSIN-17"/>
    <property type="match status" value="1"/>
</dbReference>
<evidence type="ECO:0000256" key="6">
    <source>
        <dbReference type="PROSITE-ProRule" id="PRU00782"/>
    </source>
</evidence>
<keyword evidence="3 6" id="KW-0518">Myosin</keyword>
<evidence type="ECO:0000259" key="7">
    <source>
        <dbReference type="PROSITE" id="PS51456"/>
    </source>
</evidence>
<evidence type="ECO:0000313" key="8">
    <source>
        <dbReference type="EMBL" id="PWA89886.1"/>
    </source>
</evidence>
<comment type="caution">
    <text evidence="6">Lacks conserved residue(s) required for the propagation of feature annotation.</text>
</comment>
<keyword evidence="5 6" id="KW-0009">Actin-binding</keyword>
<feature type="domain" description="Myosin motor" evidence="7">
    <location>
        <begin position="1"/>
        <end position="188"/>
    </location>
</feature>
<protein>
    <submittedName>
        <fullName evidence="8">Dil domain-containing protein</fullName>
    </submittedName>
</protein>
<keyword evidence="2" id="KW-0067">ATP-binding</keyword>
<dbReference type="PROSITE" id="PS51456">
    <property type="entry name" value="MYOSIN_MOTOR"/>
    <property type="match status" value="1"/>
</dbReference>
<dbReference type="GO" id="GO:0051015">
    <property type="term" value="F:actin filament binding"/>
    <property type="evidence" value="ECO:0007669"/>
    <property type="project" value="TreeGrafter"/>
</dbReference>
<dbReference type="GO" id="GO:0016020">
    <property type="term" value="C:membrane"/>
    <property type="evidence" value="ECO:0007669"/>
    <property type="project" value="TreeGrafter"/>
</dbReference>
<gene>
    <name evidence="8" type="ORF">CTI12_AA083020</name>
</gene>
<dbReference type="GO" id="GO:0005524">
    <property type="term" value="F:ATP binding"/>
    <property type="evidence" value="ECO:0007669"/>
    <property type="project" value="UniProtKB-KW"/>
</dbReference>
<evidence type="ECO:0000256" key="1">
    <source>
        <dbReference type="ARBA" id="ARBA00022741"/>
    </source>
</evidence>
<dbReference type="AlphaFoldDB" id="A0A2U1PVW7"/>
<dbReference type="OrthoDB" id="1615516at2759"/>
<reference evidence="8 9" key="1">
    <citation type="journal article" date="2018" name="Mol. Plant">
        <title>The genome of Artemisia annua provides insight into the evolution of Asteraceae family and artemisinin biosynthesis.</title>
        <authorList>
            <person name="Shen Q."/>
            <person name="Zhang L."/>
            <person name="Liao Z."/>
            <person name="Wang S."/>
            <person name="Yan T."/>
            <person name="Shi P."/>
            <person name="Liu M."/>
            <person name="Fu X."/>
            <person name="Pan Q."/>
            <person name="Wang Y."/>
            <person name="Lv Z."/>
            <person name="Lu X."/>
            <person name="Zhang F."/>
            <person name="Jiang W."/>
            <person name="Ma Y."/>
            <person name="Chen M."/>
            <person name="Hao X."/>
            <person name="Li L."/>
            <person name="Tang Y."/>
            <person name="Lv G."/>
            <person name="Zhou Y."/>
            <person name="Sun X."/>
            <person name="Brodelius P.E."/>
            <person name="Rose J.K.C."/>
            <person name="Tang K."/>
        </authorList>
    </citation>
    <scope>NUCLEOTIDE SEQUENCE [LARGE SCALE GENOMIC DNA]</scope>
    <source>
        <strain evidence="9">cv. Huhao1</strain>
        <tissue evidence="8">Leaf</tissue>
    </source>
</reference>
<evidence type="ECO:0000256" key="3">
    <source>
        <dbReference type="ARBA" id="ARBA00023123"/>
    </source>
</evidence>
<dbReference type="GO" id="GO:0000146">
    <property type="term" value="F:microfilament motor activity"/>
    <property type="evidence" value="ECO:0007669"/>
    <property type="project" value="TreeGrafter"/>
</dbReference>
<evidence type="ECO:0000256" key="4">
    <source>
        <dbReference type="ARBA" id="ARBA00023175"/>
    </source>
</evidence>